<feature type="transmembrane region" description="Helical" evidence="8">
    <location>
        <begin position="676"/>
        <end position="701"/>
    </location>
</feature>
<dbReference type="Proteomes" id="UP000504618">
    <property type="component" value="Unplaced"/>
</dbReference>
<dbReference type="InterPro" id="IPR052192">
    <property type="entry name" value="Insect_Ionotropic_Sensory_Rcpt"/>
</dbReference>
<sequence length="711" mass="81283">MSPMTRISFYLLMSLSTLSLSTLTARTTVDKAYKMIVKNYIPRSAESENLKMILNYVRGMQKFYPSTFSLVSSDGRSGFVDLLSRYVASESIVSYKITTNDFSRKYTWQSRIDLTWILIVDDGMNIFNSLVHEQGHIWTATNQYLIIVTTPTSTILPGEIFQAVWKTYGVYRIVVISIEDDFRCLSRYLPFEKNRRNGEYGVVRKVCLTDREDNVELYANFENLNGYPIRVVVFPSLMMEVAFDQDATTTTTTTTTSPKLSGLDAKAMLLLERAMGARFRVNVFRIKVNSTSTSTNGEDYADPFHRTLQYIETGESEIIITSFFVQQYRGDKYEYRRYEFTASIYEDKLCLIAPTAGFVPKSHMPIMSFAPDLWVALAIYNLLVSVLWYLVKYYSVSFRRREAVLLPLARRTTPKTPSFAVIFSRGHSFTRSNSSLAPPQPPPPPPPRIPPYVSSCFDLVETSCYPLKENESGGSAGGGTTTAQRAFLIGTLFFGLIITGLYQSCLMSSLSDPFHYPELNTLEDVASTNLTIITKYYNMKENTFAGNTTLDNKLRSKTKVFVSKERTYDVVAFGRRTIAISRYASIKLNDMSRYYDVDGNELLHIIEEYPTTYLLAYVMRLHSPYRERINGLLLRMQQAGLVHLWYERMAYPSYVAEQRRRVDKSERKIKLTIEHYSLTFIGLVVGLLSCTVVFLAELYFAKISHSPHQSP</sequence>
<dbReference type="SUPFAM" id="SSF53850">
    <property type="entry name" value="Periplasmic binding protein-like II"/>
    <property type="match status" value="1"/>
</dbReference>
<evidence type="ECO:0000256" key="7">
    <source>
        <dbReference type="ARBA" id="ARBA00023180"/>
    </source>
</evidence>
<feature type="chain" id="PRO_5026909951" evidence="9">
    <location>
        <begin position="20"/>
        <end position="711"/>
    </location>
</feature>
<dbReference type="PANTHER" id="PTHR42643">
    <property type="entry name" value="IONOTROPIC RECEPTOR 20A-RELATED"/>
    <property type="match status" value="1"/>
</dbReference>
<feature type="transmembrane region" description="Helical" evidence="8">
    <location>
        <begin position="373"/>
        <end position="391"/>
    </location>
</feature>
<keyword evidence="6" id="KW-0675">Receptor</keyword>
<gene>
    <name evidence="11" type="primary">LOC112453334</name>
</gene>
<dbReference type="RefSeq" id="XP_024869811.1">
    <property type="nucleotide sequence ID" value="XM_025014043.1"/>
</dbReference>
<evidence type="ECO:0000256" key="5">
    <source>
        <dbReference type="ARBA" id="ARBA00023136"/>
    </source>
</evidence>
<evidence type="ECO:0000256" key="1">
    <source>
        <dbReference type="ARBA" id="ARBA00004651"/>
    </source>
</evidence>
<evidence type="ECO:0000256" key="2">
    <source>
        <dbReference type="ARBA" id="ARBA00022475"/>
    </source>
</evidence>
<dbReference type="GO" id="GO:0005886">
    <property type="term" value="C:plasma membrane"/>
    <property type="evidence" value="ECO:0007669"/>
    <property type="project" value="UniProtKB-SubCell"/>
</dbReference>
<feature type="signal peptide" evidence="9">
    <location>
        <begin position="1"/>
        <end position="19"/>
    </location>
</feature>
<evidence type="ECO:0000313" key="11">
    <source>
        <dbReference type="RefSeq" id="XP_024869811.1"/>
    </source>
</evidence>
<proteinExistence type="predicted"/>
<keyword evidence="10" id="KW-1185">Reference proteome</keyword>
<dbReference type="AlphaFoldDB" id="A0A6J1PKC0"/>
<dbReference type="OrthoDB" id="8195814at2759"/>
<dbReference type="GeneID" id="112453334"/>
<evidence type="ECO:0000256" key="6">
    <source>
        <dbReference type="ARBA" id="ARBA00023170"/>
    </source>
</evidence>
<evidence type="ECO:0000256" key="3">
    <source>
        <dbReference type="ARBA" id="ARBA00022692"/>
    </source>
</evidence>
<protein>
    <submittedName>
        <fullName evidence="11">Uncharacterized protein LOC112453334</fullName>
    </submittedName>
</protein>
<evidence type="ECO:0000256" key="4">
    <source>
        <dbReference type="ARBA" id="ARBA00022989"/>
    </source>
</evidence>
<evidence type="ECO:0000256" key="8">
    <source>
        <dbReference type="SAM" id="Phobius"/>
    </source>
</evidence>
<keyword evidence="7" id="KW-0325">Glycoprotein</keyword>
<keyword evidence="2" id="KW-1003">Cell membrane</keyword>
<name>A0A6J1PKC0_9HYME</name>
<organism evidence="10 11">
    <name type="scientific">Temnothorax curvispinosus</name>
    <dbReference type="NCBI Taxonomy" id="300111"/>
    <lineage>
        <taxon>Eukaryota</taxon>
        <taxon>Metazoa</taxon>
        <taxon>Ecdysozoa</taxon>
        <taxon>Arthropoda</taxon>
        <taxon>Hexapoda</taxon>
        <taxon>Insecta</taxon>
        <taxon>Pterygota</taxon>
        <taxon>Neoptera</taxon>
        <taxon>Endopterygota</taxon>
        <taxon>Hymenoptera</taxon>
        <taxon>Apocrita</taxon>
        <taxon>Aculeata</taxon>
        <taxon>Formicoidea</taxon>
        <taxon>Formicidae</taxon>
        <taxon>Myrmicinae</taxon>
        <taxon>Temnothorax</taxon>
    </lineage>
</organism>
<evidence type="ECO:0000313" key="10">
    <source>
        <dbReference type="Proteomes" id="UP000504618"/>
    </source>
</evidence>
<keyword evidence="5 8" id="KW-0472">Membrane</keyword>
<accession>A0A6J1PKC0</accession>
<dbReference type="PANTHER" id="PTHR42643:SF38">
    <property type="entry name" value="IONOTROPIC RECEPTOR 100A"/>
    <property type="match status" value="1"/>
</dbReference>
<reference evidence="11" key="1">
    <citation type="submission" date="2025-08" db="UniProtKB">
        <authorList>
            <consortium name="RefSeq"/>
        </authorList>
    </citation>
    <scope>IDENTIFICATION</scope>
    <source>
        <tissue evidence="11">Whole body</tissue>
    </source>
</reference>
<keyword evidence="3 8" id="KW-0812">Transmembrane</keyword>
<keyword evidence="4 8" id="KW-1133">Transmembrane helix</keyword>
<evidence type="ECO:0000256" key="9">
    <source>
        <dbReference type="SAM" id="SignalP"/>
    </source>
</evidence>
<dbReference type="Gene3D" id="1.10.287.70">
    <property type="match status" value="1"/>
</dbReference>
<keyword evidence="9" id="KW-0732">Signal</keyword>
<comment type="subcellular location">
    <subcellularLocation>
        <location evidence="1">Cell membrane</location>
        <topology evidence="1">Multi-pass membrane protein</topology>
    </subcellularLocation>
</comment>